<reference evidence="15" key="2">
    <citation type="submission" date="2025-09" db="UniProtKB">
        <authorList>
            <consortium name="Ensembl"/>
        </authorList>
    </citation>
    <scope>IDENTIFICATION</scope>
</reference>
<name>A0A8D2LCX7_VARKO</name>
<evidence type="ECO:0000256" key="8">
    <source>
        <dbReference type="ARBA" id="ARBA00023306"/>
    </source>
</evidence>
<evidence type="ECO:0000313" key="16">
    <source>
        <dbReference type="Proteomes" id="UP000694545"/>
    </source>
</evidence>
<keyword evidence="16" id="KW-1185">Reference proteome</keyword>
<keyword evidence="6" id="KW-0498">Mitosis</keyword>
<dbReference type="GO" id="GO:0005634">
    <property type="term" value="C:nucleus"/>
    <property type="evidence" value="ECO:0007669"/>
    <property type="project" value="UniProtKB-SubCell"/>
</dbReference>
<evidence type="ECO:0000256" key="1">
    <source>
        <dbReference type="ARBA" id="ARBA00004123"/>
    </source>
</evidence>
<dbReference type="AlphaFoldDB" id="A0A8D2LCX7"/>
<dbReference type="GO" id="GO:0000070">
    <property type="term" value="P:mitotic sister chromatid segregation"/>
    <property type="evidence" value="ECO:0007669"/>
    <property type="project" value="TreeGrafter"/>
</dbReference>
<dbReference type="InterPro" id="IPR018867">
    <property type="entry name" value="Cell_div_borealin"/>
</dbReference>
<keyword evidence="9" id="KW-0137">Centromere</keyword>
<feature type="compositionally biased region" description="Polar residues" evidence="12">
    <location>
        <begin position="12"/>
        <end position="21"/>
    </location>
</feature>
<organism evidence="15 16">
    <name type="scientific">Varanus komodoensis</name>
    <name type="common">Komodo dragon</name>
    <dbReference type="NCBI Taxonomy" id="61221"/>
    <lineage>
        <taxon>Eukaryota</taxon>
        <taxon>Metazoa</taxon>
        <taxon>Chordata</taxon>
        <taxon>Craniata</taxon>
        <taxon>Vertebrata</taxon>
        <taxon>Euteleostomi</taxon>
        <taxon>Lepidosauria</taxon>
        <taxon>Squamata</taxon>
        <taxon>Bifurcata</taxon>
        <taxon>Unidentata</taxon>
        <taxon>Episquamata</taxon>
        <taxon>Toxicofera</taxon>
        <taxon>Anguimorpha</taxon>
        <taxon>Paleoanguimorpha</taxon>
        <taxon>Varanoidea</taxon>
        <taxon>Varanidae</taxon>
        <taxon>Varanus</taxon>
    </lineage>
</organism>
<dbReference type="GO" id="GO:0032133">
    <property type="term" value="C:chromosome passenger complex"/>
    <property type="evidence" value="ECO:0007669"/>
    <property type="project" value="TreeGrafter"/>
</dbReference>
<dbReference type="OMA" id="WTPTPEV"/>
<comment type="similarity">
    <text evidence="3">Belongs to the borealin family.</text>
</comment>
<evidence type="ECO:0000256" key="6">
    <source>
        <dbReference type="ARBA" id="ARBA00022776"/>
    </source>
</evidence>
<keyword evidence="7" id="KW-0539">Nucleus</keyword>
<keyword evidence="4" id="KW-0158">Chromosome</keyword>
<evidence type="ECO:0000256" key="10">
    <source>
        <dbReference type="ARBA" id="ARBA00040949"/>
    </source>
</evidence>
<evidence type="ECO:0000256" key="5">
    <source>
        <dbReference type="ARBA" id="ARBA00022618"/>
    </source>
</evidence>
<dbReference type="GO" id="GO:0051233">
    <property type="term" value="C:spindle midzone"/>
    <property type="evidence" value="ECO:0007669"/>
    <property type="project" value="TreeGrafter"/>
</dbReference>
<dbReference type="GO" id="GO:0051301">
    <property type="term" value="P:cell division"/>
    <property type="evidence" value="ECO:0007669"/>
    <property type="project" value="UniProtKB-KW"/>
</dbReference>
<evidence type="ECO:0000313" key="15">
    <source>
        <dbReference type="Ensembl" id="ENSVKKP00000020264.1"/>
    </source>
</evidence>
<dbReference type="PANTHER" id="PTHR16040:SF6">
    <property type="entry name" value="BOREALIN"/>
    <property type="match status" value="1"/>
</dbReference>
<evidence type="ECO:0000256" key="12">
    <source>
        <dbReference type="SAM" id="MobiDB-lite"/>
    </source>
</evidence>
<evidence type="ECO:0000256" key="4">
    <source>
        <dbReference type="ARBA" id="ARBA00022454"/>
    </source>
</evidence>
<dbReference type="Ensembl" id="ENSVKKT00000020765.1">
    <property type="protein sequence ID" value="ENSVKKP00000020264.1"/>
    <property type="gene ID" value="ENSVKKG00000013656.1"/>
</dbReference>
<reference evidence="15" key="1">
    <citation type="submission" date="2025-08" db="UniProtKB">
        <authorList>
            <consortium name="Ensembl"/>
        </authorList>
    </citation>
    <scope>IDENTIFICATION</scope>
</reference>
<feature type="region of interest" description="Disordered" evidence="12">
    <location>
        <begin position="1"/>
        <end position="38"/>
    </location>
</feature>
<evidence type="ECO:0000256" key="9">
    <source>
        <dbReference type="ARBA" id="ARBA00023328"/>
    </source>
</evidence>
<dbReference type="Pfam" id="PF10444">
    <property type="entry name" value="Nbl1_Borealin_N"/>
    <property type="match status" value="1"/>
</dbReference>
<dbReference type="GO" id="GO:0000775">
    <property type="term" value="C:chromosome, centromeric region"/>
    <property type="evidence" value="ECO:0007669"/>
    <property type="project" value="UniProtKB-SubCell"/>
</dbReference>
<evidence type="ECO:0000256" key="11">
    <source>
        <dbReference type="ARBA" id="ARBA00041323"/>
    </source>
</evidence>
<accession>A0A8D2LCX7</accession>
<evidence type="ECO:0000256" key="2">
    <source>
        <dbReference type="ARBA" id="ARBA00004584"/>
    </source>
</evidence>
<dbReference type="InterPro" id="IPR018851">
    <property type="entry name" value="Borealin_N"/>
</dbReference>
<keyword evidence="5" id="KW-0132">Cell division</keyword>
<evidence type="ECO:0000256" key="7">
    <source>
        <dbReference type="ARBA" id="ARBA00023242"/>
    </source>
</evidence>
<keyword evidence="8" id="KW-0131">Cell cycle</keyword>
<evidence type="ECO:0000259" key="13">
    <source>
        <dbReference type="Pfam" id="PF10444"/>
    </source>
</evidence>
<dbReference type="InterPro" id="IPR046466">
    <property type="entry name" value="Borealin_C"/>
</dbReference>
<dbReference type="Gene3D" id="6.10.250.1900">
    <property type="match status" value="1"/>
</dbReference>
<dbReference type="Proteomes" id="UP000694545">
    <property type="component" value="Unplaced"/>
</dbReference>
<dbReference type="PANTHER" id="PTHR16040">
    <property type="entry name" value="AUSTRALIN, ISOFORM A-RELATED"/>
    <property type="match status" value="1"/>
</dbReference>
<evidence type="ECO:0000259" key="14">
    <source>
        <dbReference type="Pfam" id="PF10512"/>
    </source>
</evidence>
<feature type="domain" description="Borealin N-terminal" evidence="13">
    <location>
        <begin position="43"/>
        <end position="74"/>
    </location>
</feature>
<comment type="subcellular location">
    <subcellularLocation>
        <location evidence="2">Chromosome</location>
        <location evidence="2">Centromere</location>
    </subcellularLocation>
    <subcellularLocation>
        <location evidence="1">Nucleus</location>
    </subcellularLocation>
</comment>
<feature type="compositionally biased region" description="Polar residues" evidence="12">
    <location>
        <begin position="273"/>
        <end position="283"/>
    </location>
</feature>
<sequence length="283" mass="29378">THPRAGAAEGSCSRSARTPSLPSGEARGSCTRGRAPATSCRPLQSLQKDVENTFNIKLLSVPLALREMNWLEFLGTRRSGGDLAMDADIQEITKLASEVMDTPLKTVRKGQWRASSAQPGALIPGEPSCRLPLRGLPGRQSREAPRPQGSFGGGPAPHCRCPVPPACLPACPGVCPPQPGCSAATRAPASLPSIFKTPGLRAPAAQERVFSISANGSPLADGNEIFLTLPMGGGEVRQRGAAGRGWGRASSEQELVGGGWGQSLAGPRGHGAPQTSSGWVWVA</sequence>
<proteinExistence type="inferred from homology"/>
<protein>
    <recommendedName>
        <fullName evidence="10">Borealin</fullName>
    </recommendedName>
    <alternativeName>
        <fullName evidence="11">Cell division cycle-associated protein 8</fullName>
    </alternativeName>
</protein>
<feature type="region of interest" description="Disordered" evidence="12">
    <location>
        <begin position="238"/>
        <end position="283"/>
    </location>
</feature>
<dbReference type="Pfam" id="PF10512">
    <property type="entry name" value="Borealin"/>
    <property type="match status" value="1"/>
</dbReference>
<evidence type="ECO:0000256" key="3">
    <source>
        <dbReference type="ARBA" id="ARBA00009914"/>
    </source>
</evidence>
<feature type="domain" description="Borealin C-terminal" evidence="14">
    <location>
        <begin position="187"/>
        <end position="236"/>
    </location>
</feature>